<sequence>MRARGREVTRLWQAALDRPRWQQVVAFAVSLWALAWIVAQFVTPEEGPSALRVLGGLAERLGATGGWTDRLTAAWQNTWGGLAVFAGLLWAATTERRQLPALLGWVAVMLASERLGYRPAILVALATMVGFVVLLWVASLSGSRFVDRRPALLPRDVVRAGITAATLSAIVPLYAPAFFLARLSRPYVTQPPRLLRPGREDDGADR</sequence>
<protein>
    <submittedName>
        <fullName evidence="2">Uncharacterized protein</fullName>
    </submittedName>
</protein>
<feature type="transmembrane region" description="Helical" evidence="1">
    <location>
        <begin position="21"/>
        <end position="42"/>
    </location>
</feature>
<feature type="transmembrane region" description="Helical" evidence="1">
    <location>
        <begin position="157"/>
        <end position="181"/>
    </location>
</feature>
<keyword evidence="1" id="KW-0472">Membrane</keyword>
<accession>A0ABW3G0X3</accession>
<dbReference type="EMBL" id="JBHTIW010000020">
    <property type="protein sequence ID" value="MFD0922317.1"/>
    <property type="molecule type" value="Genomic_DNA"/>
</dbReference>
<keyword evidence="1" id="KW-1133">Transmembrane helix</keyword>
<comment type="caution">
    <text evidence="2">The sequence shown here is derived from an EMBL/GenBank/DDBJ whole genome shotgun (WGS) entry which is preliminary data.</text>
</comment>
<evidence type="ECO:0000313" key="3">
    <source>
        <dbReference type="Proteomes" id="UP001597018"/>
    </source>
</evidence>
<proteinExistence type="predicted"/>
<dbReference type="Proteomes" id="UP001597018">
    <property type="component" value="Unassembled WGS sequence"/>
</dbReference>
<organism evidence="2 3">
    <name type="scientific">Saccharopolyspora rosea</name>
    <dbReference type="NCBI Taxonomy" id="524884"/>
    <lineage>
        <taxon>Bacteria</taxon>
        <taxon>Bacillati</taxon>
        <taxon>Actinomycetota</taxon>
        <taxon>Actinomycetes</taxon>
        <taxon>Pseudonocardiales</taxon>
        <taxon>Pseudonocardiaceae</taxon>
        <taxon>Saccharopolyspora</taxon>
    </lineage>
</organism>
<evidence type="ECO:0000313" key="2">
    <source>
        <dbReference type="EMBL" id="MFD0922317.1"/>
    </source>
</evidence>
<feature type="transmembrane region" description="Helical" evidence="1">
    <location>
        <begin position="74"/>
        <end position="94"/>
    </location>
</feature>
<dbReference type="RefSeq" id="WP_345601678.1">
    <property type="nucleotide sequence ID" value="NZ_BAABLT010000045.1"/>
</dbReference>
<gene>
    <name evidence="2" type="ORF">ACFQ16_21440</name>
</gene>
<reference evidence="3" key="1">
    <citation type="journal article" date="2019" name="Int. J. Syst. Evol. Microbiol.">
        <title>The Global Catalogue of Microorganisms (GCM) 10K type strain sequencing project: providing services to taxonomists for standard genome sequencing and annotation.</title>
        <authorList>
            <consortium name="The Broad Institute Genomics Platform"/>
            <consortium name="The Broad Institute Genome Sequencing Center for Infectious Disease"/>
            <person name="Wu L."/>
            <person name="Ma J."/>
        </authorList>
    </citation>
    <scope>NUCLEOTIDE SEQUENCE [LARGE SCALE GENOMIC DNA]</scope>
    <source>
        <strain evidence="3">CCUG 56401</strain>
    </source>
</reference>
<feature type="transmembrane region" description="Helical" evidence="1">
    <location>
        <begin position="115"/>
        <end position="137"/>
    </location>
</feature>
<keyword evidence="1" id="KW-0812">Transmembrane</keyword>
<name>A0ABW3G0X3_9PSEU</name>
<keyword evidence="3" id="KW-1185">Reference proteome</keyword>
<evidence type="ECO:0000256" key="1">
    <source>
        <dbReference type="SAM" id="Phobius"/>
    </source>
</evidence>